<dbReference type="AlphaFoldDB" id="A0A6J4QQA8"/>
<evidence type="ECO:0000256" key="1">
    <source>
        <dbReference type="SAM" id="MobiDB-lite"/>
    </source>
</evidence>
<feature type="region of interest" description="Disordered" evidence="1">
    <location>
        <begin position="191"/>
        <end position="364"/>
    </location>
</feature>
<feature type="compositionally biased region" description="Basic residues" evidence="1">
    <location>
        <begin position="283"/>
        <end position="297"/>
    </location>
</feature>
<protein>
    <submittedName>
        <fullName evidence="2">Uncharacterized protein</fullName>
    </submittedName>
</protein>
<organism evidence="2">
    <name type="scientific">uncultured Rubrobacteraceae bacterium</name>
    <dbReference type="NCBI Taxonomy" id="349277"/>
    <lineage>
        <taxon>Bacteria</taxon>
        <taxon>Bacillati</taxon>
        <taxon>Actinomycetota</taxon>
        <taxon>Rubrobacteria</taxon>
        <taxon>Rubrobacterales</taxon>
        <taxon>Rubrobacteraceae</taxon>
        <taxon>environmental samples</taxon>
    </lineage>
</organism>
<accession>A0A6J4QQA8</accession>
<sequence>EGCGDGQEPLLRCRCGGGGREGAASRAFARRVQVLRLALARRRDRLRAHEWRPLRRRAVATRGRRRAGTALRDRRLARLLRWDLAGGVGPDLPPRPPGPRQGALHDLDDKRDGDDQGDLEDLDVPGGLRHRAGRGLRGAASWMGAGRLPGGGAGRVLGDLVLVRPAPAAPGGRRRRERLCQGRVAGPLAGGTACGRSRSGGGRGGGVRDLAEGIPGRLRDSLHRSLPGGLDRGIPEHGGRHPGHGGAARALADDRDPQPPPPGALRRAPARLPRNALPDALPGRHRVVRAGPRRPLRAWRQPSAAARQPPARLRPRRLALVADAGPRCAPEPRRPHGAESGRRARLPERPDPSPPRRLRASGGLRLLRRPLRADLRRAALRRRGRGYRRGPGRCGVRRPTDDRVRR</sequence>
<feature type="non-terminal residue" evidence="2">
    <location>
        <position position="406"/>
    </location>
</feature>
<name>A0A6J4QQA8_9ACTN</name>
<feature type="compositionally biased region" description="Low complexity" evidence="1">
    <location>
        <begin position="298"/>
        <end position="311"/>
    </location>
</feature>
<feature type="compositionally biased region" description="Low complexity" evidence="1">
    <location>
        <begin position="264"/>
        <end position="281"/>
    </location>
</feature>
<feature type="region of interest" description="Disordered" evidence="1">
    <location>
        <begin position="86"/>
        <end position="126"/>
    </location>
</feature>
<proteinExistence type="predicted"/>
<reference evidence="2" key="1">
    <citation type="submission" date="2020-02" db="EMBL/GenBank/DDBJ databases">
        <authorList>
            <person name="Meier V. D."/>
        </authorList>
    </citation>
    <scope>NUCLEOTIDE SEQUENCE</scope>
    <source>
        <strain evidence="2">AVDCRST_MAG01</strain>
    </source>
</reference>
<feature type="non-terminal residue" evidence="2">
    <location>
        <position position="1"/>
    </location>
</feature>
<feature type="compositionally biased region" description="Basic and acidic residues" evidence="1">
    <location>
        <begin position="330"/>
        <end position="351"/>
    </location>
</feature>
<evidence type="ECO:0000313" key="2">
    <source>
        <dbReference type="EMBL" id="CAA9443414.1"/>
    </source>
</evidence>
<dbReference type="EMBL" id="CADCUW010000498">
    <property type="protein sequence ID" value="CAA9443414.1"/>
    <property type="molecule type" value="Genomic_DNA"/>
</dbReference>
<feature type="region of interest" description="Disordered" evidence="1">
    <location>
        <begin position="382"/>
        <end position="406"/>
    </location>
</feature>
<feature type="compositionally biased region" description="Basic residues" evidence="1">
    <location>
        <begin position="382"/>
        <end position="391"/>
    </location>
</feature>
<gene>
    <name evidence="2" type="ORF">AVDCRST_MAG01-01-3868</name>
</gene>
<feature type="compositionally biased region" description="Gly residues" evidence="1">
    <location>
        <begin position="191"/>
        <end position="207"/>
    </location>
</feature>
<feature type="compositionally biased region" description="Basic and acidic residues" evidence="1">
    <location>
        <begin position="103"/>
        <end position="114"/>
    </location>
</feature>